<dbReference type="SUPFAM" id="SSF52255">
    <property type="entry name" value="N5-CAIR mutase (phosphoribosylaminoimidazole carboxylase, PurE)"/>
    <property type="match status" value="1"/>
</dbReference>
<dbReference type="InterPro" id="IPR016301">
    <property type="entry name" value="Ade2_fungi/plant"/>
</dbReference>
<dbReference type="InterPro" id="IPR011054">
    <property type="entry name" value="Rudment_hybrid_motif"/>
</dbReference>
<keyword evidence="8 11" id="KW-0210">Decarboxylase</keyword>
<dbReference type="Pfam" id="PF02222">
    <property type="entry name" value="ATP-grasp"/>
    <property type="match status" value="1"/>
</dbReference>
<comment type="pathway">
    <text evidence="2 11">Purine metabolism; IMP biosynthesis via de novo pathway; 5-amino-1-(5-phospho-D-ribosyl)imidazole-4-carboxylate from 5-amino-1-(5-phospho-D-ribosyl)imidazole (carboxylase route): step 1/1.</text>
</comment>
<dbReference type="GO" id="GO:0005524">
    <property type="term" value="F:ATP binding"/>
    <property type="evidence" value="ECO:0007669"/>
    <property type="project" value="UniProtKB-UniRule"/>
</dbReference>
<dbReference type="Gene3D" id="3.40.50.1970">
    <property type="match status" value="1"/>
</dbReference>
<keyword evidence="6 11" id="KW-0547">Nucleotide-binding</keyword>
<dbReference type="Gene3D" id="3.40.50.20">
    <property type="match status" value="1"/>
</dbReference>
<dbReference type="Pfam" id="PF17769">
    <property type="entry name" value="PurK_C"/>
    <property type="match status" value="1"/>
</dbReference>
<evidence type="ECO:0000256" key="1">
    <source>
        <dbReference type="ARBA" id="ARBA00001244"/>
    </source>
</evidence>
<dbReference type="InterPro" id="IPR033747">
    <property type="entry name" value="PurE_ClassI"/>
</dbReference>
<dbReference type="SUPFAM" id="SSF52440">
    <property type="entry name" value="PreATP-grasp domain"/>
    <property type="match status" value="1"/>
</dbReference>
<dbReference type="EC" id="4.1.1.21" evidence="4 11"/>
<dbReference type="Gene3D" id="3.30.1490.20">
    <property type="entry name" value="ATP-grasp fold, A domain"/>
    <property type="match status" value="1"/>
</dbReference>
<keyword evidence="10 11" id="KW-0456">Lyase</keyword>
<evidence type="ECO:0000313" key="13">
    <source>
        <dbReference type="EMBL" id="KAK1923552.1"/>
    </source>
</evidence>
<evidence type="ECO:0000256" key="6">
    <source>
        <dbReference type="ARBA" id="ARBA00022741"/>
    </source>
</evidence>
<keyword evidence="7 11" id="KW-0658">Purine biosynthesis</keyword>
<keyword evidence="14" id="KW-1185">Reference proteome</keyword>
<dbReference type="NCBIfam" id="TIGR01162">
    <property type="entry name" value="purE"/>
    <property type="match status" value="1"/>
</dbReference>
<evidence type="ECO:0000256" key="11">
    <source>
        <dbReference type="PIRNR" id="PIRNR001340"/>
    </source>
</evidence>
<dbReference type="GO" id="GO:0004638">
    <property type="term" value="F:phosphoribosylaminoimidazole carboxylase activity"/>
    <property type="evidence" value="ECO:0007669"/>
    <property type="project" value="UniProtKB-UniRule"/>
</dbReference>
<dbReference type="FunFam" id="3.40.50.1970:FF:000013">
    <property type="entry name" value="Phosphoribosylaminoimidazole carboxylase"/>
    <property type="match status" value="1"/>
</dbReference>
<dbReference type="EMBL" id="JAODAN010000006">
    <property type="protein sequence ID" value="KAK1923552.1"/>
    <property type="molecule type" value="Genomic_DNA"/>
</dbReference>
<name>A0AAD9CWW6_PAPLA</name>
<dbReference type="Pfam" id="PF00731">
    <property type="entry name" value="AIRC"/>
    <property type="match status" value="1"/>
</dbReference>
<evidence type="ECO:0000256" key="4">
    <source>
        <dbReference type="ARBA" id="ARBA00012329"/>
    </source>
</evidence>
<dbReference type="GO" id="GO:0006189">
    <property type="term" value="P:'de novo' IMP biosynthetic process"/>
    <property type="evidence" value="ECO:0007669"/>
    <property type="project" value="UniProtKB-UniRule"/>
</dbReference>
<evidence type="ECO:0000313" key="14">
    <source>
        <dbReference type="Proteomes" id="UP001182556"/>
    </source>
</evidence>
<dbReference type="NCBIfam" id="NF004679">
    <property type="entry name" value="PRK06019.1-5"/>
    <property type="match status" value="1"/>
</dbReference>
<dbReference type="FunFam" id="3.30.470.20:FF:000037">
    <property type="entry name" value="Phosphoribosylaminoimidazole carboxylase, chloroplastic"/>
    <property type="match status" value="1"/>
</dbReference>
<accession>A0AAD9CWW6</accession>
<dbReference type="InterPro" id="IPR054350">
    <property type="entry name" value="PurT/PurK_preATP-grasp"/>
</dbReference>
<dbReference type="SUPFAM" id="SSF56059">
    <property type="entry name" value="Glutathione synthetase ATP-binding domain-like"/>
    <property type="match status" value="1"/>
</dbReference>
<comment type="similarity">
    <text evidence="3 11">In the C-terminal section; belongs to the AIR carboxylase family. Class I subfamily.</text>
</comment>
<dbReference type="PANTHER" id="PTHR11609">
    <property type="entry name" value="PURINE BIOSYNTHESIS PROTEIN 6/7, PUR6/7"/>
    <property type="match status" value="1"/>
</dbReference>
<evidence type="ECO:0000256" key="3">
    <source>
        <dbReference type="ARBA" id="ARBA00006114"/>
    </source>
</evidence>
<dbReference type="AlphaFoldDB" id="A0AAD9CWW6"/>
<dbReference type="Pfam" id="PF22660">
    <property type="entry name" value="RS_preATP-grasp-like"/>
    <property type="match status" value="1"/>
</dbReference>
<dbReference type="SMART" id="SM01001">
    <property type="entry name" value="AIRC"/>
    <property type="match status" value="1"/>
</dbReference>
<evidence type="ECO:0000256" key="8">
    <source>
        <dbReference type="ARBA" id="ARBA00022793"/>
    </source>
</evidence>
<dbReference type="NCBIfam" id="TIGR01161">
    <property type="entry name" value="purK"/>
    <property type="match status" value="1"/>
</dbReference>
<evidence type="ECO:0000256" key="10">
    <source>
        <dbReference type="ARBA" id="ARBA00023239"/>
    </source>
</evidence>
<dbReference type="InterPro" id="IPR016185">
    <property type="entry name" value="PreATP-grasp_dom_sf"/>
</dbReference>
<comment type="catalytic activity">
    <reaction evidence="1 11">
        <text>5-amino-1-(5-phospho-D-ribosyl)imidazole-4-carboxylate + H(+) = 5-amino-1-(5-phospho-beta-D-ribosyl)imidazole + CO2</text>
        <dbReference type="Rhea" id="RHEA:10792"/>
        <dbReference type="ChEBI" id="CHEBI:15378"/>
        <dbReference type="ChEBI" id="CHEBI:16526"/>
        <dbReference type="ChEBI" id="CHEBI:77657"/>
        <dbReference type="ChEBI" id="CHEBI:137981"/>
        <dbReference type="EC" id="4.1.1.21"/>
    </reaction>
</comment>
<evidence type="ECO:0000256" key="7">
    <source>
        <dbReference type="ARBA" id="ARBA00022755"/>
    </source>
</evidence>
<dbReference type="InterPro" id="IPR005875">
    <property type="entry name" value="PurK"/>
</dbReference>
<dbReference type="InterPro" id="IPR013815">
    <property type="entry name" value="ATP_grasp_subdomain_1"/>
</dbReference>
<dbReference type="InterPro" id="IPR011761">
    <property type="entry name" value="ATP-grasp"/>
</dbReference>
<dbReference type="PANTHER" id="PTHR11609:SF5">
    <property type="entry name" value="PHOSPHORIBOSYLAMINOIMIDAZOLE CARBOXYLASE"/>
    <property type="match status" value="1"/>
</dbReference>
<dbReference type="Gene3D" id="3.30.470.20">
    <property type="entry name" value="ATP-grasp fold, B domain"/>
    <property type="match status" value="1"/>
</dbReference>
<proteinExistence type="inferred from homology"/>
<dbReference type="HAMAP" id="MF_01929">
    <property type="entry name" value="PurE_classI"/>
    <property type="match status" value="1"/>
</dbReference>
<dbReference type="InterPro" id="IPR040686">
    <property type="entry name" value="PurK_C"/>
</dbReference>
<sequence>MAPRKTVGILGGGQLGRMLAHPAALLGIPLLILDSGDYTPAKQVLVAAPPSTHPDGPFTSESHIRELARQCDVLTVEIEHVNADVLERVEKEGLCEVQPAPKTIRLIQDKYLQKAYLSERGIPVAPFEKLPENPTEQDVKALTDRLGLPVMLKARTLAYDGRGNSPLKTAEAQDIQKSLDFLGDRPLYAEGWAPFVKEVAVMVVRNKEGEVRSYDAVETFHRDSILRVCLAPLRASGKGMDGVNQRARELAERAVSTLEGAGIFGVEMFLMEDGSLLLNEIAPRPHNSGHHTIEACHTSQFENHLRAISSLPLGSTSLQVPSAAMINILGVDNSMDPVLAMADSAFAVPGARAHLYGKVESRKARKMGHITLTANSDAELRKHLRTILLAQPDADASWVDPVAPPPVEVSHSHPQPLVGIIMGSDSDLPVMLPAARILDKFDIPYELTITSAHRTPERMVTYARSAVSRGLRVIIAGAGGAAHLPGMVASETALPVVGVPVKASVLDGVDSLYSIVQMPRGIPVATSGINNSTNAALLAIRILGTSIPRLTVEMEAYAKSLEEEVLQKADILEKEGWEKYAADRLKK</sequence>
<evidence type="ECO:0000259" key="12">
    <source>
        <dbReference type="PROSITE" id="PS50975"/>
    </source>
</evidence>
<evidence type="ECO:0000256" key="5">
    <source>
        <dbReference type="ARBA" id="ARBA00021059"/>
    </source>
</evidence>
<dbReference type="InterPro" id="IPR003135">
    <property type="entry name" value="ATP-grasp_carboxylate-amine"/>
</dbReference>
<evidence type="ECO:0000256" key="2">
    <source>
        <dbReference type="ARBA" id="ARBA00004747"/>
    </source>
</evidence>
<dbReference type="GO" id="GO:0046872">
    <property type="term" value="F:metal ion binding"/>
    <property type="evidence" value="ECO:0007669"/>
    <property type="project" value="InterPro"/>
</dbReference>
<gene>
    <name evidence="13" type="ORF">DB88DRAFT_491601</name>
</gene>
<protein>
    <recommendedName>
        <fullName evidence="5 11">Phosphoribosylaminoimidazole carboxylase</fullName>
        <ecNumber evidence="4 11">4.1.1.21</ecNumber>
    </recommendedName>
</protein>
<organism evidence="13 14">
    <name type="scientific">Papiliotrema laurentii</name>
    <name type="common">Cryptococcus laurentii</name>
    <dbReference type="NCBI Taxonomy" id="5418"/>
    <lineage>
        <taxon>Eukaryota</taxon>
        <taxon>Fungi</taxon>
        <taxon>Dikarya</taxon>
        <taxon>Basidiomycota</taxon>
        <taxon>Agaricomycotina</taxon>
        <taxon>Tremellomycetes</taxon>
        <taxon>Tremellales</taxon>
        <taxon>Rhynchogastremaceae</taxon>
        <taxon>Papiliotrema</taxon>
    </lineage>
</organism>
<dbReference type="SUPFAM" id="SSF51246">
    <property type="entry name" value="Rudiment single hybrid motif"/>
    <property type="match status" value="1"/>
</dbReference>
<reference evidence="13" key="1">
    <citation type="submission" date="2023-02" db="EMBL/GenBank/DDBJ databases">
        <title>Identification and recombinant expression of a fungal hydrolase from Papiliotrema laurentii that hydrolyzes apple cutin and clears colloidal polyester polyurethane.</title>
        <authorList>
            <consortium name="DOE Joint Genome Institute"/>
            <person name="Roman V.A."/>
            <person name="Bojanowski C."/>
            <person name="Crable B.R."/>
            <person name="Wagner D.N."/>
            <person name="Hung C.S."/>
            <person name="Nadeau L.J."/>
            <person name="Schratz L."/>
            <person name="Haridas S."/>
            <person name="Pangilinan J."/>
            <person name="Lipzen A."/>
            <person name="Na H."/>
            <person name="Yan M."/>
            <person name="Ng V."/>
            <person name="Grigoriev I.V."/>
            <person name="Spatafora J.W."/>
            <person name="Barlow D."/>
            <person name="Biffinger J."/>
            <person name="Kelley-Loughnane N."/>
            <person name="Varaljay V.A."/>
            <person name="Crookes-Goodson W.J."/>
        </authorList>
    </citation>
    <scope>NUCLEOTIDE SEQUENCE</scope>
    <source>
        <strain evidence="13">5307AH</strain>
    </source>
</reference>
<dbReference type="Proteomes" id="UP001182556">
    <property type="component" value="Unassembled WGS sequence"/>
</dbReference>
<dbReference type="InterPro" id="IPR000031">
    <property type="entry name" value="PurE_dom"/>
</dbReference>
<dbReference type="PIRSF" id="PIRSF001340">
    <property type="entry name" value="AIR_carboxylase"/>
    <property type="match status" value="1"/>
</dbReference>
<dbReference type="PROSITE" id="PS50975">
    <property type="entry name" value="ATP_GRASP"/>
    <property type="match status" value="1"/>
</dbReference>
<evidence type="ECO:0000256" key="9">
    <source>
        <dbReference type="ARBA" id="ARBA00022840"/>
    </source>
</evidence>
<dbReference type="HAMAP" id="MF_01928">
    <property type="entry name" value="PurK"/>
    <property type="match status" value="1"/>
</dbReference>
<comment type="caution">
    <text evidence="13">The sequence shown here is derived from an EMBL/GenBank/DDBJ whole genome shotgun (WGS) entry which is preliminary data.</text>
</comment>
<keyword evidence="9 11" id="KW-0067">ATP-binding</keyword>
<feature type="domain" description="ATP-grasp" evidence="12">
    <location>
        <begin position="114"/>
        <end position="309"/>
    </location>
</feature>